<dbReference type="InterPro" id="IPR050509">
    <property type="entry name" value="CoA-transferase_III"/>
</dbReference>
<sequence>MKTVQEVYADLRDSIGVDLNTTVSLTGHDPVTPSVHRIGDGAAAALGLLGAAMSGLGELRGGARQIVTVDVEDAISQLMAVFLTTVNGVPAERLFEDPSLFADSDFYRAGDGRYVYLLLTYPHLRALACQVLGCPPSRRHYADAIARWDAFALEDAISGAGGTCVAVRTQAEWRSHPQGRYLAERPLIEITRIGDTQPLPLPGKRAALPMEGLRVLDNTHVIAGPIAARLMAEHGAEVLHLSTPRYPDPQAMQVETNIGKRSAWCDLDEPAGRAAFERVLGDADIYVGSYLSLDRKGYGPLALAERRPGIVVLDFHCWGKAGPWSQRGGFDQLVCAATGFSAEEGAFDGPRLPPTYLLNDYLAAILGAAGVAEALRRRAVEGGTYHVHLDLARVCMWIQDLGLLSREQVIGLPPPNAARLKDRCVRVPGPFGETTYLPTRINYSDIRPVLSRGAEPLGASACAWIGNSAKAR</sequence>
<dbReference type="GO" id="GO:0016740">
    <property type="term" value="F:transferase activity"/>
    <property type="evidence" value="ECO:0007669"/>
    <property type="project" value="UniProtKB-KW"/>
</dbReference>
<accession>A0A4V2HFM4</accession>
<dbReference type="InterPro" id="IPR023606">
    <property type="entry name" value="CoA-Trfase_III_dom_1_sf"/>
</dbReference>
<evidence type="ECO:0000313" key="1">
    <source>
        <dbReference type="EMBL" id="TAA38231.1"/>
    </source>
</evidence>
<dbReference type="InterPro" id="IPR003673">
    <property type="entry name" value="CoA-Trfase_fam_III"/>
</dbReference>
<dbReference type="Pfam" id="PF02515">
    <property type="entry name" value="CoA_transf_3"/>
    <property type="match status" value="2"/>
</dbReference>
<dbReference type="AlphaFoldDB" id="A0A4V2HFM4"/>
<dbReference type="PANTHER" id="PTHR48228">
    <property type="entry name" value="SUCCINYL-COA--D-CITRAMALATE COA-TRANSFERASE"/>
    <property type="match status" value="1"/>
</dbReference>
<reference evidence="1 2" key="1">
    <citation type="submission" date="2019-02" db="EMBL/GenBank/DDBJ databases">
        <title>WGS of Pseudoxanthomonas species novum from clinical isolates.</title>
        <authorList>
            <person name="Bernier A.-M."/>
            <person name="Bernard K."/>
            <person name="Vachon A."/>
        </authorList>
    </citation>
    <scope>NUCLEOTIDE SEQUENCE [LARGE SCALE GENOMIC DNA]</scope>
    <source>
        <strain evidence="1 2">NML140781</strain>
    </source>
</reference>
<dbReference type="Gene3D" id="3.30.1540.10">
    <property type="entry name" value="formyl-coa transferase, domain 3"/>
    <property type="match status" value="1"/>
</dbReference>
<keyword evidence="1" id="KW-0808">Transferase</keyword>
<dbReference type="EMBL" id="SHMF01000001">
    <property type="protein sequence ID" value="TAA38231.1"/>
    <property type="molecule type" value="Genomic_DNA"/>
</dbReference>
<dbReference type="InterPro" id="IPR044855">
    <property type="entry name" value="CoA-Trfase_III_dom3_sf"/>
</dbReference>
<evidence type="ECO:0000313" key="2">
    <source>
        <dbReference type="Proteomes" id="UP000292087"/>
    </source>
</evidence>
<name>A0A4V2HFM4_9GAMM</name>
<protein>
    <submittedName>
        <fullName evidence="1">CoA transferase</fullName>
    </submittedName>
</protein>
<gene>
    <name evidence="1" type="ORF">EA656_02430</name>
</gene>
<dbReference type="PANTHER" id="PTHR48228:SF4">
    <property type="entry name" value="BLR3030 PROTEIN"/>
    <property type="match status" value="1"/>
</dbReference>
<dbReference type="SUPFAM" id="SSF89796">
    <property type="entry name" value="CoA-transferase family III (CaiB/BaiF)"/>
    <property type="match status" value="2"/>
</dbReference>
<dbReference type="RefSeq" id="WP_130523033.1">
    <property type="nucleotide sequence ID" value="NZ_SHLZ01000001.1"/>
</dbReference>
<dbReference type="Gene3D" id="3.40.50.10540">
    <property type="entry name" value="Crotonobetainyl-coa:carnitine coa-transferase, domain 1"/>
    <property type="match status" value="2"/>
</dbReference>
<proteinExistence type="predicted"/>
<organism evidence="1 2">
    <name type="scientific">Pseudoxanthomonas winnipegensis</name>
    <dbReference type="NCBI Taxonomy" id="2480810"/>
    <lineage>
        <taxon>Bacteria</taxon>
        <taxon>Pseudomonadati</taxon>
        <taxon>Pseudomonadota</taxon>
        <taxon>Gammaproteobacteria</taxon>
        <taxon>Lysobacterales</taxon>
        <taxon>Lysobacteraceae</taxon>
        <taxon>Pseudoxanthomonas</taxon>
    </lineage>
</organism>
<comment type="caution">
    <text evidence="1">The sequence shown here is derived from an EMBL/GenBank/DDBJ whole genome shotgun (WGS) entry which is preliminary data.</text>
</comment>
<dbReference type="Proteomes" id="UP000292087">
    <property type="component" value="Unassembled WGS sequence"/>
</dbReference>